<keyword evidence="13" id="KW-1185">Reference proteome</keyword>
<dbReference type="PANTHER" id="PTHR48103:SF2">
    <property type="entry name" value="MIDASIN"/>
    <property type="match status" value="1"/>
</dbReference>
<dbReference type="GO" id="GO:0031412">
    <property type="term" value="P:gas vesicle organization"/>
    <property type="evidence" value="ECO:0007669"/>
    <property type="project" value="InterPro"/>
</dbReference>
<dbReference type="GO" id="GO:0031411">
    <property type="term" value="C:gas vesicle"/>
    <property type="evidence" value="ECO:0007669"/>
    <property type="project" value="UniProtKB-SubCell"/>
</dbReference>
<name>A0A3M0D7X9_9PROT</name>
<dbReference type="GO" id="GO:0000027">
    <property type="term" value="P:ribosomal large subunit assembly"/>
    <property type="evidence" value="ECO:0007669"/>
    <property type="project" value="TreeGrafter"/>
</dbReference>
<comment type="caution">
    <text evidence="12">The sequence shown here is derived from an EMBL/GenBank/DDBJ whole genome shotgun (WGS) entry which is preliminary data.</text>
</comment>
<sequence>MAAAPPTGRVPEMRRDPRLSRESSMNTSSPVPAHHSPQANPQANPQAAPQAASQATSQGQSQGVGLEPKSGFVESARIRDLADRMRAYLRAGIPVHLRGPAGCGKTSIAMHVAKSIQRPIAMVIGDKNLKTADLVGAKSGYQTKRVVDNFVASVSRVEENVVQGWQDHRLTVACREGHTFLYDEFNRSPAEANNIFLSVLEERVLVLPAHGGKPEEYLKVSPRFSLILTSNPTEYAGTHVVQDALADRMITIDLGHQDREAEIDITASRSGAPRALVERIVDFIRDYRASGAYDHAPTMRASIMIAKIIHAGGLDLSMDNPMLGRICLDVLEAKCGGDGNPVLKDMRRDFLTALARHHFNSGPRPVLDGAPSAPVSVSGPNSGSGSPGLPMPTDPPVSTNSSGPRDPSVPPVSPTAPPGVRSDGSQIDGSPASAPQSGPQSGLPAGPAPAMAPGPQGGFGLEAGGPAAAQAAPAPAPEIAAIRRT</sequence>
<dbReference type="CDD" id="cd00009">
    <property type="entry name" value="AAA"/>
    <property type="match status" value="1"/>
</dbReference>
<protein>
    <submittedName>
        <fullName evidence="12">Gas vesicle protein GvpN</fullName>
    </submittedName>
</protein>
<feature type="compositionally biased region" description="Basic and acidic residues" evidence="10">
    <location>
        <begin position="11"/>
        <end position="21"/>
    </location>
</feature>
<evidence type="ECO:0000256" key="9">
    <source>
        <dbReference type="ARBA" id="ARBA00049360"/>
    </source>
</evidence>
<gene>
    <name evidence="12" type="ORF">BXY39_0879</name>
</gene>
<evidence type="ECO:0000256" key="1">
    <source>
        <dbReference type="ARBA" id="ARBA00004496"/>
    </source>
</evidence>
<dbReference type="PRINTS" id="PR00830">
    <property type="entry name" value="ENDOLAPTASE"/>
</dbReference>
<dbReference type="SUPFAM" id="SSF52540">
    <property type="entry name" value="P-loop containing nucleoside triphosphate hydrolases"/>
    <property type="match status" value="1"/>
</dbReference>
<evidence type="ECO:0000313" key="13">
    <source>
        <dbReference type="Proteomes" id="UP000271227"/>
    </source>
</evidence>
<dbReference type="GO" id="GO:0016887">
    <property type="term" value="F:ATP hydrolysis activity"/>
    <property type="evidence" value="ECO:0007669"/>
    <property type="project" value="InterPro"/>
</dbReference>
<evidence type="ECO:0000256" key="7">
    <source>
        <dbReference type="ARBA" id="ARBA00022987"/>
    </source>
</evidence>
<dbReference type="InterPro" id="IPR013462">
    <property type="entry name" value="Gas-vesicle_GvpN"/>
</dbReference>
<dbReference type="InterPro" id="IPR003593">
    <property type="entry name" value="AAA+_ATPase"/>
</dbReference>
<proteinExistence type="inferred from homology"/>
<evidence type="ECO:0000256" key="6">
    <source>
        <dbReference type="ARBA" id="ARBA00022840"/>
    </source>
</evidence>
<keyword evidence="7" id="KW-0304">Gas vesicle</keyword>
<comment type="subcellular location">
    <subcellularLocation>
        <location evidence="1">Cytoplasm</location>
    </subcellularLocation>
    <subcellularLocation>
        <location evidence="8">Gas vesicle</location>
    </subcellularLocation>
</comment>
<feature type="region of interest" description="Disordered" evidence="10">
    <location>
        <begin position="361"/>
        <end position="485"/>
    </location>
</feature>
<dbReference type="InterPro" id="IPR027417">
    <property type="entry name" value="P-loop_NTPase"/>
</dbReference>
<feature type="domain" description="AAA+ ATPase" evidence="11">
    <location>
        <begin position="91"/>
        <end position="260"/>
    </location>
</feature>
<feature type="compositionally biased region" description="Low complexity" evidence="10">
    <location>
        <begin position="369"/>
        <end position="388"/>
    </location>
</feature>
<evidence type="ECO:0000256" key="10">
    <source>
        <dbReference type="SAM" id="MobiDB-lite"/>
    </source>
</evidence>
<evidence type="ECO:0000256" key="5">
    <source>
        <dbReference type="ARBA" id="ARBA00022801"/>
    </source>
</evidence>
<dbReference type="Pfam" id="PF07728">
    <property type="entry name" value="AAA_5"/>
    <property type="match status" value="1"/>
</dbReference>
<keyword evidence="4" id="KW-0547">Nucleotide-binding</keyword>
<dbReference type="GO" id="GO:0030687">
    <property type="term" value="C:preribosome, large subunit precursor"/>
    <property type="evidence" value="ECO:0007669"/>
    <property type="project" value="TreeGrafter"/>
</dbReference>
<feature type="compositionally biased region" description="Low complexity" evidence="10">
    <location>
        <begin position="429"/>
        <end position="445"/>
    </location>
</feature>
<evidence type="ECO:0000256" key="2">
    <source>
        <dbReference type="ARBA" id="ARBA00009417"/>
    </source>
</evidence>
<keyword evidence="5" id="KW-0378">Hydrolase</keyword>
<dbReference type="PANTHER" id="PTHR48103">
    <property type="entry name" value="MIDASIN-RELATED"/>
    <property type="match status" value="1"/>
</dbReference>
<feature type="compositionally biased region" description="Low complexity" evidence="10">
    <location>
        <begin position="36"/>
        <end position="63"/>
    </location>
</feature>
<dbReference type="GO" id="GO:0005524">
    <property type="term" value="F:ATP binding"/>
    <property type="evidence" value="ECO:0007669"/>
    <property type="project" value="UniProtKB-KW"/>
</dbReference>
<evidence type="ECO:0000259" key="11">
    <source>
        <dbReference type="SMART" id="SM00382"/>
    </source>
</evidence>
<comment type="catalytic activity">
    <reaction evidence="9">
        <text>ATP + H2O = ADP + phosphate + H(+)</text>
        <dbReference type="Rhea" id="RHEA:13065"/>
        <dbReference type="ChEBI" id="CHEBI:15377"/>
        <dbReference type="ChEBI" id="CHEBI:15378"/>
        <dbReference type="ChEBI" id="CHEBI:30616"/>
        <dbReference type="ChEBI" id="CHEBI:43474"/>
        <dbReference type="ChEBI" id="CHEBI:456216"/>
    </reaction>
</comment>
<evidence type="ECO:0000256" key="4">
    <source>
        <dbReference type="ARBA" id="ARBA00022741"/>
    </source>
</evidence>
<feature type="region of interest" description="Disordered" evidence="10">
    <location>
        <begin position="1"/>
        <end position="68"/>
    </location>
</feature>
<keyword evidence="3" id="KW-0963">Cytoplasm</keyword>
<dbReference type="InterPro" id="IPR011704">
    <property type="entry name" value="ATPase_dyneun-rel_AAA"/>
</dbReference>
<dbReference type="InParanoid" id="A0A3M0D7X9"/>
<evidence type="ECO:0000256" key="8">
    <source>
        <dbReference type="ARBA" id="ARBA00035108"/>
    </source>
</evidence>
<comment type="similarity">
    <text evidence="2">Belongs to the CbbQ/NirQ/NorQ/GpvN family.</text>
</comment>
<dbReference type="AlphaFoldDB" id="A0A3M0D7X9"/>
<dbReference type="NCBIfam" id="TIGR02640">
    <property type="entry name" value="gas_vesic_GvpN"/>
    <property type="match status" value="1"/>
</dbReference>
<keyword evidence="6" id="KW-0067">ATP-binding</keyword>
<evidence type="ECO:0000313" key="12">
    <source>
        <dbReference type="EMBL" id="RMB12383.1"/>
    </source>
</evidence>
<dbReference type="SMART" id="SM00382">
    <property type="entry name" value="AAA"/>
    <property type="match status" value="1"/>
</dbReference>
<feature type="compositionally biased region" description="Pro residues" evidence="10">
    <location>
        <begin position="407"/>
        <end position="417"/>
    </location>
</feature>
<dbReference type="GO" id="GO:0005737">
    <property type="term" value="C:cytoplasm"/>
    <property type="evidence" value="ECO:0007669"/>
    <property type="project" value="UniProtKB-SubCell"/>
</dbReference>
<organism evidence="12 13">
    <name type="scientific">Eilatimonas milleporae</name>
    <dbReference type="NCBI Taxonomy" id="911205"/>
    <lineage>
        <taxon>Bacteria</taxon>
        <taxon>Pseudomonadati</taxon>
        <taxon>Pseudomonadota</taxon>
        <taxon>Alphaproteobacteria</taxon>
        <taxon>Kordiimonadales</taxon>
        <taxon>Kordiimonadaceae</taxon>
        <taxon>Eilatimonas</taxon>
    </lineage>
</organism>
<dbReference type="Gene3D" id="3.40.50.300">
    <property type="entry name" value="P-loop containing nucleotide triphosphate hydrolases"/>
    <property type="match status" value="1"/>
</dbReference>
<reference evidence="12 13" key="1">
    <citation type="submission" date="2018-10" db="EMBL/GenBank/DDBJ databases">
        <title>Genomic Encyclopedia of Archaeal and Bacterial Type Strains, Phase II (KMG-II): from individual species to whole genera.</title>
        <authorList>
            <person name="Goeker M."/>
        </authorList>
    </citation>
    <scope>NUCLEOTIDE SEQUENCE [LARGE SCALE GENOMIC DNA]</scope>
    <source>
        <strain evidence="12 13">DSM 25217</strain>
    </source>
</reference>
<feature type="compositionally biased region" description="Low complexity" evidence="10">
    <location>
        <begin position="464"/>
        <end position="485"/>
    </location>
</feature>
<evidence type="ECO:0000256" key="3">
    <source>
        <dbReference type="ARBA" id="ARBA00022490"/>
    </source>
</evidence>
<dbReference type="Proteomes" id="UP000271227">
    <property type="component" value="Unassembled WGS sequence"/>
</dbReference>
<dbReference type="EMBL" id="REFR01000009">
    <property type="protein sequence ID" value="RMB12383.1"/>
    <property type="molecule type" value="Genomic_DNA"/>
</dbReference>
<accession>A0A3M0D7X9</accession>